<reference evidence="3" key="1">
    <citation type="submission" date="2017-02" db="EMBL/GenBank/DDBJ databases">
        <authorList>
            <person name="Varghese N."/>
            <person name="Submissions S."/>
        </authorList>
    </citation>
    <scope>NUCLEOTIDE SEQUENCE [LARGE SCALE GENOMIC DNA]</scope>
    <source>
        <strain evidence="3">DSM 24967</strain>
    </source>
</reference>
<keyword evidence="3" id="KW-1185">Reference proteome</keyword>
<protein>
    <submittedName>
        <fullName evidence="2">N-acetylglucosaminyl deacetylase, LmbE family</fullName>
    </submittedName>
</protein>
<organism evidence="2 3">
    <name type="scientific">Parabacteroides chartae</name>
    <dbReference type="NCBI Taxonomy" id="1037355"/>
    <lineage>
        <taxon>Bacteria</taxon>
        <taxon>Pseudomonadati</taxon>
        <taxon>Bacteroidota</taxon>
        <taxon>Bacteroidia</taxon>
        <taxon>Bacteroidales</taxon>
        <taxon>Tannerellaceae</taxon>
        <taxon>Parabacteroides</taxon>
    </lineage>
</organism>
<keyword evidence="1" id="KW-0732">Signal</keyword>
<dbReference type="EMBL" id="FUYQ01000001">
    <property type="protein sequence ID" value="SKB27957.1"/>
    <property type="molecule type" value="Genomic_DNA"/>
</dbReference>
<name>A0A1T4ZZK7_9BACT</name>
<sequence length="299" mass="34394">MKQRFILLVLLLIFPCVNMLSSEESKDSKRVIIICAHPDDCEITSGGLALLFTAAGHEVKCVSLTNGNKGHQSYTPIELAAVRLKETEEVAKRLKCAYEVVNINDGELLPTLENRLKVIRLIREWKADVVITHRPFDYHPDHRNASLLVQDAAFMVTVPQMLPEVPAIKNNPLFLYTRDRFTTPLPFRSDIVIDITPVIKEKANLLDAHVSQVYEWLPWINQSNDIIPSDKEGRLNYLEKNYVIKRGFITEKDKELLYKWYRYTDLSKVKAIESFQICEYGKQPTEAEIRDLFPGYSAK</sequence>
<evidence type="ECO:0000313" key="3">
    <source>
        <dbReference type="Proteomes" id="UP000190852"/>
    </source>
</evidence>
<dbReference type="RefSeq" id="WP_079682035.1">
    <property type="nucleotide sequence ID" value="NZ_FUYQ01000001.1"/>
</dbReference>
<proteinExistence type="predicted"/>
<dbReference type="InterPro" id="IPR024078">
    <property type="entry name" value="LmbE-like_dom_sf"/>
</dbReference>
<gene>
    <name evidence="2" type="ORF">SAMN05660349_00295</name>
</gene>
<feature type="signal peptide" evidence="1">
    <location>
        <begin position="1"/>
        <end position="21"/>
    </location>
</feature>
<dbReference type="AlphaFoldDB" id="A0A1T4ZZK7"/>
<dbReference type="PANTHER" id="PTHR12993">
    <property type="entry name" value="N-ACETYLGLUCOSAMINYL-PHOSPHATIDYLINOSITOL DE-N-ACETYLASE-RELATED"/>
    <property type="match status" value="1"/>
</dbReference>
<dbReference type="SUPFAM" id="SSF102588">
    <property type="entry name" value="LmbE-like"/>
    <property type="match status" value="1"/>
</dbReference>
<dbReference type="Gene3D" id="3.40.50.10320">
    <property type="entry name" value="LmbE-like"/>
    <property type="match status" value="1"/>
</dbReference>
<dbReference type="GO" id="GO:0016811">
    <property type="term" value="F:hydrolase activity, acting on carbon-nitrogen (but not peptide) bonds, in linear amides"/>
    <property type="evidence" value="ECO:0007669"/>
    <property type="project" value="TreeGrafter"/>
</dbReference>
<feature type="chain" id="PRO_5012978939" evidence="1">
    <location>
        <begin position="22"/>
        <end position="299"/>
    </location>
</feature>
<dbReference type="Proteomes" id="UP000190852">
    <property type="component" value="Unassembled WGS sequence"/>
</dbReference>
<dbReference type="PANTHER" id="PTHR12993:SF11">
    <property type="entry name" value="N-ACETYLGLUCOSAMINYL-PHOSPHATIDYLINOSITOL DE-N-ACETYLASE"/>
    <property type="match status" value="1"/>
</dbReference>
<evidence type="ECO:0000313" key="2">
    <source>
        <dbReference type="EMBL" id="SKB27957.1"/>
    </source>
</evidence>
<dbReference type="InterPro" id="IPR003737">
    <property type="entry name" value="GlcNAc_PI_deacetylase-related"/>
</dbReference>
<dbReference type="Pfam" id="PF02585">
    <property type="entry name" value="PIG-L"/>
    <property type="match status" value="1"/>
</dbReference>
<accession>A0A1T4ZZK7</accession>
<evidence type="ECO:0000256" key="1">
    <source>
        <dbReference type="SAM" id="SignalP"/>
    </source>
</evidence>